<protein>
    <submittedName>
        <fullName evidence="1">Uncharacterized protein</fullName>
    </submittedName>
</protein>
<accession>A0A080LS69</accession>
<evidence type="ECO:0000313" key="2">
    <source>
        <dbReference type="Proteomes" id="UP000020077"/>
    </source>
</evidence>
<name>A0A080LS69_9PROT</name>
<reference evidence="1 2" key="1">
    <citation type="submission" date="2014-02" db="EMBL/GenBank/DDBJ databases">
        <title>Expanding our view of genomic diversity in Candidatus Accumulibacter clades.</title>
        <authorList>
            <person name="Skennerton C.T."/>
            <person name="Barr J.J."/>
            <person name="Slater F.R."/>
            <person name="Bond P.L."/>
            <person name="Tyson G.W."/>
        </authorList>
    </citation>
    <scope>NUCLEOTIDE SEQUENCE [LARGE SCALE GENOMIC DNA]</scope>
    <source>
        <strain evidence="2">BA-91</strain>
    </source>
</reference>
<evidence type="ECO:0000313" key="1">
    <source>
        <dbReference type="EMBL" id="KFB71197.1"/>
    </source>
</evidence>
<dbReference type="Proteomes" id="UP000020077">
    <property type="component" value="Unassembled WGS sequence"/>
</dbReference>
<dbReference type="EMBL" id="JDVG02000582">
    <property type="protein sequence ID" value="KFB71197.1"/>
    <property type="molecule type" value="Genomic_DNA"/>
</dbReference>
<proteinExistence type="predicted"/>
<gene>
    <name evidence="1" type="ORF">AW09_003671</name>
</gene>
<comment type="caution">
    <text evidence="1">The sequence shown here is derived from an EMBL/GenBank/DDBJ whole genome shotgun (WGS) entry which is preliminary data.</text>
</comment>
<organism evidence="1 2">
    <name type="scientific">Candidatus Accumulibacter phosphatis</name>
    <dbReference type="NCBI Taxonomy" id="327160"/>
    <lineage>
        <taxon>Bacteria</taxon>
        <taxon>Pseudomonadati</taxon>
        <taxon>Pseudomonadota</taxon>
        <taxon>Betaproteobacteria</taxon>
        <taxon>Candidatus Accumulibacter</taxon>
    </lineage>
</organism>
<sequence>MIRSNWIAGLLALFLFSYAQYQGWSLFAQDAATQTARVAGGGRSYHK</sequence>
<dbReference type="AlphaFoldDB" id="A0A080LS69"/>